<name>A0AAV2DKV0_9ROSI</name>
<accession>A0AAV2DKV0</accession>
<organism evidence="1 2">
    <name type="scientific">Linum trigynum</name>
    <dbReference type="NCBI Taxonomy" id="586398"/>
    <lineage>
        <taxon>Eukaryota</taxon>
        <taxon>Viridiplantae</taxon>
        <taxon>Streptophyta</taxon>
        <taxon>Embryophyta</taxon>
        <taxon>Tracheophyta</taxon>
        <taxon>Spermatophyta</taxon>
        <taxon>Magnoliopsida</taxon>
        <taxon>eudicotyledons</taxon>
        <taxon>Gunneridae</taxon>
        <taxon>Pentapetalae</taxon>
        <taxon>rosids</taxon>
        <taxon>fabids</taxon>
        <taxon>Malpighiales</taxon>
        <taxon>Linaceae</taxon>
        <taxon>Linum</taxon>
    </lineage>
</organism>
<dbReference type="InterPro" id="IPR023213">
    <property type="entry name" value="CAT-like_dom_sf"/>
</dbReference>
<keyword evidence="2" id="KW-1185">Reference proteome</keyword>
<gene>
    <name evidence="1" type="ORF">LTRI10_LOCUS16468</name>
</gene>
<evidence type="ECO:0000313" key="1">
    <source>
        <dbReference type="EMBL" id="CAL1374618.1"/>
    </source>
</evidence>
<dbReference type="EMBL" id="OZ034816">
    <property type="protein sequence ID" value="CAL1374618.1"/>
    <property type="molecule type" value="Genomic_DNA"/>
</dbReference>
<dbReference type="AlphaFoldDB" id="A0AAV2DKV0"/>
<reference evidence="1 2" key="1">
    <citation type="submission" date="2024-04" db="EMBL/GenBank/DDBJ databases">
        <authorList>
            <person name="Fracassetti M."/>
        </authorList>
    </citation>
    <scope>NUCLEOTIDE SEQUENCE [LARGE SCALE GENOMIC DNA]</scope>
</reference>
<protein>
    <submittedName>
        <fullName evidence="1">Uncharacterized protein</fullName>
    </submittedName>
</protein>
<dbReference type="Proteomes" id="UP001497516">
    <property type="component" value="Chromosome 3"/>
</dbReference>
<proteinExistence type="predicted"/>
<dbReference type="Gene3D" id="3.30.559.10">
    <property type="entry name" value="Chloramphenicol acetyltransferase-like domain"/>
    <property type="match status" value="1"/>
</dbReference>
<evidence type="ECO:0000313" key="2">
    <source>
        <dbReference type="Proteomes" id="UP001497516"/>
    </source>
</evidence>
<sequence>MIIAALSRHLNLAVRESLELLGAEKSCSSSGGKICSTGRRRQPLEAQIHLDRSPLNVEVQLLFFANCRQLLDPPLPDGFYGNYFFPVKVTATIGSLAAGQ</sequence>